<protein>
    <submittedName>
        <fullName evidence="1">Uncharacterized protein</fullName>
    </submittedName>
</protein>
<proteinExistence type="predicted"/>
<dbReference type="EMBL" id="MN740669">
    <property type="protein sequence ID" value="QHU06899.1"/>
    <property type="molecule type" value="Genomic_DNA"/>
</dbReference>
<reference evidence="1" key="1">
    <citation type="journal article" date="2020" name="Nature">
        <title>Giant virus diversity and host interactions through global metagenomics.</title>
        <authorList>
            <person name="Schulz F."/>
            <person name="Roux S."/>
            <person name="Paez-Espino D."/>
            <person name="Jungbluth S."/>
            <person name="Walsh D.A."/>
            <person name="Denef V.J."/>
            <person name="McMahon K.D."/>
            <person name="Konstantinidis K.T."/>
            <person name="Eloe-Fadrosh E.A."/>
            <person name="Kyrpides N.C."/>
            <person name="Woyke T."/>
        </authorList>
    </citation>
    <scope>NUCLEOTIDE SEQUENCE</scope>
    <source>
        <strain evidence="1">GVMAG-S-1038524-41</strain>
    </source>
</reference>
<name>A0A6C0JMT4_9ZZZZ</name>
<organism evidence="1">
    <name type="scientific">viral metagenome</name>
    <dbReference type="NCBI Taxonomy" id="1070528"/>
    <lineage>
        <taxon>unclassified sequences</taxon>
        <taxon>metagenomes</taxon>
        <taxon>organismal metagenomes</taxon>
    </lineage>
</organism>
<dbReference type="AlphaFoldDB" id="A0A6C0JMT4"/>
<evidence type="ECO:0000313" key="1">
    <source>
        <dbReference type="EMBL" id="QHU06899.1"/>
    </source>
</evidence>
<accession>A0A6C0JMT4</accession>
<sequence length="76" mass="8981">MASPVVHTNMVLGYTNLELKSYRLKTIEESSLFYVTNYPHIVMKQIYTDFLNAQSFQAHADFIRFQWKVWVRGHLG</sequence>